<evidence type="ECO:0000256" key="2">
    <source>
        <dbReference type="ARBA" id="ARBA00023015"/>
    </source>
</evidence>
<comment type="subcellular location">
    <subcellularLocation>
        <location evidence="1">Nucleus</location>
    </subcellularLocation>
</comment>
<feature type="compositionally biased region" description="Basic and acidic residues" evidence="7">
    <location>
        <begin position="68"/>
        <end position="81"/>
    </location>
</feature>
<dbReference type="EMBL" id="LIAE01006757">
    <property type="protein sequence ID" value="PAV85593.1"/>
    <property type="molecule type" value="Genomic_DNA"/>
</dbReference>
<evidence type="ECO:0000313" key="9">
    <source>
        <dbReference type="EMBL" id="PAV85593.1"/>
    </source>
</evidence>
<evidence type="ECO:0000256" key="5">
    <source>
        <dbReference type="ARBA" id="ARBA00023163"/>
    </source>
</evidence>
<dbReference type="SUPFAM" id="SSF46689">
    <property type="entry name" value="Homeodomain-like"/>
    <property type="match status" value="1"/>
</dbReference>
<sequence>MPWISGNMEQQHQVKEEHADSTTASLAANDQPTDLRCPKGKTEAHDSTKENVDDPEAEVALNVDNDEKEEKEIIEIRHNGIEKSVTPLSAESPSSSSSASKRKSYNPRKVGDTPEIRQADASDDAPAATESAGQEDNQPEGKDEVEDGPQYSALQSQLNSMPNLKINNDMFETHKRFYSNLLEQQKKMMTTGEDRNRPAQQNSQQNIGQLAQSLKTEIVQNVSISIDKVLKEWAVAEAMQQLQTLEANRQMQNQLQQQQQFPPVFSVSNPLASFGLPGAPPSSIFPNPFSAPVFNPLAVFNNLRRPPPEGEPKRKKEKPAEGITKQDDTTSIASESPSRSARESPKLSETPLSQYFPPTMVGHPMYGSGFCKDGSPPNSDDMSDFGDCTGGVSSTLTPMHLRKAKLMFFYTRYPNSTLLKSYFPDIRFNKNNTAQLVKWFSNFREFFYIQMEKYARQALAEGIKRREDIHVTLESDIFKALNTHYNRNNHIQPPEKLVHVVEESLREFFDAIRLGRDSEPSWKKSIYKVTRRTVNQSSFTEFTGDQPIGRPHSGILQRPQLS</sequence>
<evidence type="ECO:0000256" key="6">
    <source>
        <dbReference type="ARBA" id="ARBA00023242"/>
    </source>
</evidence>
<feature type="compositionally biased region" description="Polar residues" evidence="7">
    <location>
        <begin position="21"/>
        <end position="32"/>
    </location>
</feature>
<keyword evidence="3" id="KW-0238">DNA-binding</keyword>
<dbReference type="AlphaFoldDB" id="A0A2A2LHA5"/>
<dbReference type="PANTHER" id="PTHR12198:SF0">
    <property type="entry name" value="HOMEOBOX PROTEIN PROSPERO"/>
    <property type="match status" value="1"/>
</dbReference>
<dbReference type="InterPro" id="IPR039350">
    <property type="entry name" value="Prospero_homeodomain"/>
</dbReference>
<dbReference type="PANTHER" id="PTHR12198">
    <property type="entry name" value="HOMEOBOX PROTEIN PROSPERO/PROX-1/CEH-26"/>
    <property type="match status" value="1"/>
</dbReference>
<dbReference type="GO" id="GO:0005634">
    <property type="term" value="C:nucleus"/>
    <property type="evidence" value="ECO:0007669"/>
    <property type="project" value="UniProtKB-SubCell"/>
</dbReference>
<feature type="compositionally biased region" description="Basic and acidic residues" evidence="7">
    <location>
        <begin position="109"/>
        <end position="120"/>
    </location>
</feature>
<dbReference type="InterPro" id="IPR023082">
    <property type="entry name" value="Homeo_prospero_dom"/>
</dbReference>
<feature type="region of interest" description="Disordered" evidence="7">
    <location>
        <begin position="1"/>
        <end position="147"/>
    </location>
</feature>
<dbReference type="GO" id="GO:0000981">
    <property type="term" value="F:DNA-binding transcription factor activity, RNA polymerase II-specific"/>
    <property type="evidence" value="ECO:0007669"/>
    <property type="project" value="TreeGrafter"/>
</dbReference>
<dbReference type="PROSITE" id="PS51818">
    <property type="entry name" value="HOMEO_PROSPERO"/>
    <property type="match status" value="1"/>
</dbReference>
<dbReference type="STRING" id="2018661.A0A2A2LHA5"/>
<feature type="region of interest" description="Disordered" evidence="7">
    <location>
        <begin position="301"/>
        <end position="354"/>
    </location>
</feature>
<evidence type="ECO:0000256" key="1">
    <source>
        <dbReference type="ARBA" id="ARBA00004123"/>
    </source>
</evidence>
<evidence type="ECO:0000313" key="10">
    <source>
        <dbReference type="Proteomes" id="UP000218231"/>
    </source>
</evidence>
<name>A0A2A2LHA5_9BILA</name>
<evidence type="ECO:0000256" key="3">
    <source>
        <dbReference type="ARBA" id="ARBA00023125"/>
    </source>
</evidence>
<dbReference type="GO" id="GO:0000978">
    <property type="term" value="F:RNA polymerase II cis-regulatory region sequence-specific DNA binding"/>
    <property type="evidence" value="ECO:0007669"/>
    <property type="project" value="TreeGrafter"/>
</dbReference>
<feature type="domain" description="Prospero" evidence="8">
    <location>
        <begin position="393"/>
        <end position="562"/>
    </location>
</feature>
<feature type="compositionally biased region" description="Low complexity" evidence="7">
    <location>
        <begin position="89"/>
        <end position="99"/>
    </location>
</feature>
<dbReference type="Proteomes" id="UP000218231">
    <property type="component" value="Unassembled WGS sequence"/>
</dbReference>
<dbReference type="GO" id="GO:0007399">
    <property type="term" value="P:nervous system development"/>
    <property type="evidence" value="ECO:0007669"/>
    <property type="project" value="UniProtKB-ARBA"/>
</dbReference>
<evidence type="ECO:0000256" key="7">
    <source>
        <dbReference type="SAM" id="MobiDB-lite"/>
    </source>
</evidence>
<protein>
    <recommendedName>
        <fullName evidence="8">Prospero domain-containing protein</fullName>
    </recommendedName>
</protein>
<dbReference type="GO" id="GO:0048468">
    <property type="term" value="P:cell development"/>
    <property type="evidence" value="ECO:0007669"/>
    <property type="project" value="UniProtKB-ARBA"/>
</dbReference>
<dbReference type="InterPro" id="IPR009057">
    <property type="entry name" value="Homeodomain-like_sf"/>
</dbReference>
<comment type="caution">
    <text evidence="9">The sequence shown here is derived from an EMBL/GenBank/DDBJ whole genome shotgun (WGS) entry which is preliminary data.</text>
</comment>
<feature type="region of interest" description="Disordered" evidence="7">
    <location>
        <begin position="540"/>
        <end position="562"/>
    </location>
</feature>
<dbReference type="Gene3D" id="1.10.10.500">
    <property type="entry name" value="Homeo-prospero domain"/>
    <property type="match status" value="1"/>
</dbReference>
<reference evidence="9 10" key="1">
    <citation type="journal article" date="2017" name="Curr. Biol.">
        <title>Genome architecture and evolution of a unichromosomal asexual nematode.</title>
        <authorList>
            <person name="Fradin H."/>
            <person name="Zegar C."/>
            <person name="Gutwein M."/>
            <person name="Lucas J."/>
            <person name="Kovtun M."/>
            <person name="Corcoran D."/>
            <person name="Baugh L.R."/>
            <person name="Kiontke K."/>
            <person name="Gunsalus K."/>
            <person name="Fitch D.H."/>
            <person name="Piano F."/>
        </authorList>
    </citation>
    <scope>NUCLEOTIDE SEQUENCE [LARGE SCALE GENOMIC DNA]</scope>
    <source>
        <strain evidence="9">PF1309</strain>
    </source>
</reference>
<keyword evidence="6" id="KW-0539">Nucleus</keyword>
<evidence type="ECO:0000259" key="8">
    <source>
        <dbReference type="PROSITE" id="PS51818"/>
    </source>
</evidence>
<keyword evidence="4" id="KW-0371">Homeobox</keyword>
<gene>
    <name evidence="9" type="ORF">WR25_24969</name>
</gene>
<proteinExistence type="predicted"/>
<dbReference type="OrthoDB" id="10038576at2759"/>
<evidence type="ECO:0000256" key="4">
    <source>
        <dbReference type="ARBA" id="ARBA00023155"/>
    </source>
</evidence>
<dbReference type="InterPro" id="IPR037131">
    <property type="entry name" value="Homeo_prospero_dom_sf"/>
</dbReference>
<dbReference type="Pfam" id="PF05044">
    <property type="entry name" value="HPD"/>
    <property type="match status" value="1"/>
</dbReference>
<accession>A0A2A2LHA5</accession>
<keyword evidence="2" id="KW-0805">Transcription regulation</keyword>
<organism evidence="9 10">
    <name type="scientific">Diploscapter pachys</name>
    <dbReference type="NCBI Taxonomy" id="2018661"/>
    <lineage>
        <taxon>Eukaryota</taxon>
        <taxon>Metazoa</taxon>
        <taxon>Ecdysozoa</taxon>
        <taxon>Nematoda</taxon>
        <taxon>Chromadorea</taxon>
        <taxon>Rhabditida</taxon>
        <taxon>Rhabditina</taxon>
        <taxon>Rhabditomorpha</taxon>
        <taxon>Rhabditoidea</taxon>
        <taxon>Rhabditidae</taxon>
        <taxon>Diploscapter</taxon>
    </lineage>
</organism>
<keyword evidence="5" id="KW-0804">Transcription</keyword>
<feature type="compositionally biased region" description="Basic and acidic residues" evidence="7">
    <location>
        <begin position="306"/>
        <end position="328"/>
    </location>
</feature>
<feature type="compositionally biased region" description="Basic and acidic residues" evidence="7">
    <location>
        <begin position="36"/>
        <end position="52"/>
    </location>
</feature>
<keyword evidence="10" id="KW-1185">Reference proteome</keyword>